<dbReference type="Proteomes" id="UP000029452">
    <property type="component" value="Unassembled WGS sequence"/>
</dbReference>
<accession>A0A094X514</accession>
<reference evidence="1 2" key="1">
    <citation type="submission" date="2014-06" db="EMBL/GenBank/DDBJ databases">
        <title>Draft genome sequence of iron oxidizing acidophile Leptospirillum ferriphilum DSM14647.</title>
        <authorList>
            <person name="Cardenas J.P."/>
            <person name="Lazcano M."/>
            <person name="Ossandon F.J."/>
            <person name="Corbett M."/>
            <person name="Holmes D.S."/>
            <person name="Watkin E."/>
        </authorList>
    </citation>
    <scope>NUCLEOTIDE SEQUENCE [LARGE SCALE GENOMIC DNA]</scope>
    <source>
        <strain evidence="1 2">DSM 14647</strain>
    </source>
</reference>
<evidence type="ECO:0000313" key="2">
    <source>
        <dbReference type="Proteomes" id="UP000029452"/>
    </source>
</evidence>
<comment type="caution">
    <text evidence="1">The sequence shown here is derived from an EMBL/GenBank/DDBJ whole genome shotgun (WGS) entry which is preliminary data.</text>
</comment>
<evidence type="ECO:0000313" key="1">
    <source>
        <dbReference type="EMBL" id="KGA93654.1"/>
    </source>
</evidence>
<dbReference type="PATRIC" id="fig|178606.4.peg.1363"/>
<dbReference type="RefSeq" id="WP_036082245.1">
    <property type="nucleotide sequence ID" value="NZ_JPGK01000005.1"/>
</dbReference>
<name>A0A094X514_9BACT</name>
<dbReference type="EMBL" id="JPGK01000005">
    <property type="protein sequence ID" value="KGA93654.1"/>
    <property type="molecule type" value="Genomic_DNA"/>
</dbReference>
<sequence length="173" mass="19319">MARVSIFSKDEIIQATELRNCANTADELQRALRTRTEASLEYFSFQNEARYGQMNDSRACWAPAPLCPVVPLALVREFACEYAAVSPLDGAFDFMTMDKMNAESNNRFLDQSWNAHPDDFLGMILDLAQSHKDKGLNIPEKIRLIHLHLPSGAESGGSALEYSSPGLFRKSCL</sequence>
<proteinExistence type="predicted"/>
<dbReference type="OrthoDB" id="2854648at2"/>
<protein>
    <submittedName>
        <fullName evidence="1">Transposase family protein</fullName>
    </submittedName>
</protein>
<organism evidence="1 2">
    <name type="scientific">Leptospirillum ferriphilum</name>
    <dbReference type="NCBI Taxonomy" id="178606"/>
    <lineage>
        <taxon>Bacteria</taxon>
        <taxon>Pseudomonadati</taxon>
        <taxon>Nitrospirota</taxon>
        <taxon>Nitrospiria</taxon>
        <taxon>Nitrospirales</taxon>
        <taxon>Nitrospiraceae</taxon>
        <taxon>Leptospirillum</taxon>
    </lineage>
</organism>
<gene>
    <name evidence="1" type="ORF">LptCag_1364</name>
</gene>
<dbReference type="AlphaFoldDB" id="A0A094X514"/>